<dbReference type="Gene3D" id="2.60.40.3960">
    <property type="entry name" value="Velvet domain"/>
    <property type="match status" value="1"/>
</dbReference>
<comment type="subcellular location">
    <subcellularLocation>
        <location evidence="1">Nucleus</location>
    </subcellularLocation>
</comment>
<feature type="domain" description="Velvet" evidence="6">
    <location>
        <begin position="1"/>
        <end position="170"/>
    </location>
</feature>
<feature type="compositionally biased region" description="Basic residues" evidence="5">
    <location>
        <begin position="171"/>
        <end position="180"/>
    </location>
</feature>
<evidence type="ECO:0000256" key="4">
    <source>
        <dbReference type="ARBA" id="ARBA00023242"/>
    </source>
</evidence>
<dbReference type="OrthoDB" id="5599552at2759"/>
<feature type="compositionally biased region" description="Polar residues" evidence="5">
    <location>
        <begin position="405"/>
        <end position="416"/>
    </location>
</feature>
<evidence type="ECO:0000256" key="1">
    <source>
        <dbReference type="ARBA" id="ARBA00004123"/>
    </source>
</evidence>
<evidence type="ECO:0000256" key="5">
    <source>
        <dbReference type="SAM" id="MobiDB-lite"/>
    </source>
</evidence>
<dbReference type="Pfam" id="PF11754">
    <property type="entry name" value="Velvet"/>
    <property type="match status" value="2"/>
</dbReference>
<dbReference type="PANTHER" id="PTHR33572:SF18">
    <property type="entry name" value="SPORE DEVELOPMENT REGULATOR VOSA"/>
    <property type="match status" value="1"/>
</dbReference>
<dbReference type="AlphaFoldDB" id="A0A9P6LVY0"/>
<keyword evidence="3" id="KW-0804">Transcription</keyword>
<feature type="compositionally biased region" description="Basic and acidic residues" evidence="5">
    <location>
        <begin position="338"/>
        <end position="349"/>
    </location>
</feature>
<organism evidence="7 8">
    <name type="scientific">Mortierella alpina</name>
    <name type="common">Oleaginous fungus</name>
    <name type="synonym">Mortierella renispora</name>
    <dbReference type="NCBI Taxonomy" id="64518"/>
    <lineage>
        <taxon>Eukaryota</taxon>
        <taxon>Fungi</taxon>
        <taxon>Fungi incertae sedis</taxon>
        <taxon>Mucoromycota</taxon>
        <taxon>Mortierellomycotina</taxon>
        <taxon>Mortierellomycetes</taxon>
        <taxon>Mortierellales</taxon>
        <taxon>Mortierellaceae</taxon>
        <taxon>Mortierella</taxon>
    </lineage>
</organism>
<evidence type="ECO:0000313" key="7">
    <source>
        <dbReference type="EMBL" id="KAF9947607.1"/>
    </source>
</evidence>
<evidence type="ECO:0000256" key="2">
    <source>
        <dbReference type="ARBA" id="ARBA00023015"/>
    </source>
</evidence>
<dbReference type="Proteomes" id="UP000738359">
    <property type="component" value="Unassembled WGS sequence"/>
</dbReference>
<dbReference type="InterPro" id="IPR037525">
    <property type="entry name" value="Velvet_dom"/>
</dbReference>
<reference evidence="7" key="1">
    <citation type="journal article" date="2020" name="Fungal Divers.">
        <title>Resolving the Mortierellaceae phylogeny through synthesis of multi-gene phylogenetics and phylogenomics.</title>
        <authorList>
            <person name="Vandepol N."/>
            <person name="Liber J."/>
            <person name="Desiro A."/>
            <person name="Na H."/>
            <person name="Kennedy M."/>
            <person name="Barry K."/>
            <person name="Grigoriev I.V."/>
            <person name="Miller A.N."/>
            <person name="O'Donnell K."/>
            <person name="Stajich J.E."/>
            <person name="Bonito G."/>
        </authorList>
    </citation>
    <scope>NUCLEOTIDE SEQUENCE</scope>
    <source>
        <strain evidence="7">CK1249</strain>
    </source>
</reference>
<feature type="compositionally biased region" description="Polar residues" evidence="5">
    <location>
        <begin position="188"/>
        <end position="199"/>
    </location>
</feature>
<dbReference type="GO" id="GO:0005634">
    <property type="term" value="C:nucleus"/>
    <property type="evidence" value="ECO:0007669"/>
    <property type="project" value="UniProtKB-SubCell"/>
</dbReference>
<sequence length="642" mass="69472">DRRPIDPPPIVQLIVKTPPSSGGSKTNNGFTSYLQNPYYFMHASLVEKDTREDVLLIKDTRSKEDMHFFKDNRTKATTGSSVSSLYPLKDFEDNGTESGFFVFPDLSVRMEGTYRLKFCLYEMVGKDVHFCAYVISDPLIVYSAKKFPGMEESTLLSQYFAEQGLKIRIRKEVRPKKRSRGNYVMYGPTSQSPTGSQHQDQGDATESQDEEETSTTAETSIASKRRASGTRSIEPKRGEAPPTTQPSDTLKHAEQDSRPALGQRGGSWRGPATEYAEKPPPSSAQDRPRSAHGAYPSKQQGHLEDAAFAGGRASAANRAANRAAEGVSHLDLNAGTRPDQRADEYRTRMQDSGPGGRERGGGSSAGWLGTTATQHPRGGGMARSPPMPMSHFTGRPLGPYAPESPTASSLRGSSMAQGDGPGPRPGLYSVHEDMDVYEPAARLEPAYARPQTVVQPEYAENPRRGSETRLPRETGGDSGFPYSARGALDPQRHPRDPPHSAPYTVDDRLRTAQHQTFGLGPKPSEPEPYSGHGYALAPPSRASGYGTYPGSDAYAPTLAYTHSPPGPHAPPEQEQGAAGKYHSGDSGSPNTREFRGGSDPDWTTAGLSSSPAGLQRTASATAFDLSSVRVSFRTGFSRTRGI</sequence>
<feature type="region of interest" description="Disordered" evidence="5">
    <location>
        <begin position="1"/>
        <end position="27"/>
    </location>
</feature>
<proteinExistence type="predicted"/>
<accession>A0A9P6LVY0</accession>
<dbReference type="InterPro" id="IPR021740">
    <property type="entry name" value="Velvet"/>
</dbReference>
<keyword evidence="2" id="KW-0805">Transcription regulation</keyword>
<evidence type="ECO:0000259" key="6">
    <source>
        <dbReference type="PROSITE" id="PS51821"/>
    </source>
</evidence>
<protein>
    <recommendedName>
        <fullName evidence="6">Velvet domain-containing protein</fullName>
    </recommendedName>
</protein>
<comment type="caution">
    <text evidence="7">The sequence shown here is derived from an EMBL/GenBank/DDBJ whole genome shotgun (WGS) entry which is preliminary data.</text>
</comment>
<feature type="compositionally biased region" description="Polar residues" evidence="5">
    <location>
        <begin position="18"/>
        <end position="27"/>
    </location>
</feature>
<evidence type="ECO:0000313" key="8">
    <source>
        <dbReference type="Proteomes" id="UP000738359"/>
    </source>
</evidence>
<dbReference type="PANTHER" id="PTHR33572">
    <property type="entry name" value="SPORE DEVELOPMENT REGULATOR VOSA"/>
    <property type="match status" value="1"/>
</dbReference>
<keyword evidence="8" id="KW-1185">Reference proteome</keyword>
<feature type="compositionally biased region" description="Low complexity" evidence="5">
    <location>
        <begin position="306"/>
        <end position="324"/>
    </location>
</feature>
<feature type="compositionally biased region" description="Polar residues" evidence="5">
    <location>
        <begin position="605"/>
        <end position="614"/>
    </location>
</feature>
<dbReference type="EMBL" id="JAAAHY010001644">
    <property type="protein sequence ID" value="KAF9947607.1"/>
    <property type="molecule type" value="Genomic_DNA"/>
</dbReference>
<feature type="region of interest" description="Disordered" evidence="5">
    <location>
        <begin position="171"/>
        <end position="614"/>
    </location>
</feature>
<dbReference type="PROSITE" id="PS51821">
    <property type="entry name" value="VELVET"/>
    <property type="match status" value="1"/>
</dbReference>
<evidence type="ECO:0000256" key="3">
    <source>
        <dbReference type="ARBA" id="ARBA00023163"/>
    </source>
</evidence>
<dbReference type="InterPro" id="IPR038491">
    <property type="entry name" value="Velvet_dom_sf"/>
</dbReference>
<keyword evidence="4" id="KW-0539">Nucleus</keyword>
<feature type="compositionally biased region" description="Pro residues" evidence="5">
    <location>
        <begin position="1"/>
        <end position="10"/>
    </location>
</feature>
<gene>
    <name evidence="7" type="ORF">BGZ70_002601</name>
</gene>
<name>A0A9P6LVY0_MORAP</name>
<feature type="non-terminal residue" evidence="7">
    <location>
        <position position="642"/>
    </location>
</feature>
<feature type="compositionally biased region" description="Basic and acidic residues" evidence="5">
    <location>
        <begin position="460"/>
        <end position="475"/>
    </location>
</feature>